<organism evidence="2 3">
    <name type="scientific">Hufsiella ginkgonis</name>
    <dbReference type="NCBI Taxonomy" id="2695274"/>
    <lineage>
        <taxon>Bacteria</taxon>
        <taxon>Pseudomonadati</taxon>
        <taxon>Bacteroidota</taxon>
        <taxon>Sphingobacteriia</taxon>
        <taxon>Sphingobacteriales</taxon>
        <taxon>Sphingobacteriaceae</taxon>
        <taxon>Hufsiella</taxon>
    </lineage>
</organism>
<feature type="signal peptide" evidence="1">
    <location>
        <begin position="1"/>
        <end position="26"/>
    </location>
</feature>
<protein>
    <recommendedName>
        <fullName evidence="4">PBCV-specific basic adaptor domain-containing protein</fullName>
    </recommendedName>
</protein>
<feature type="chain" id="PRO_5029906738" description="PBCV-specific basic adaptor domain-containing protein" evidence="1">
    <location>
        <begin position="27"/>
        <end position="107"/>
    </location>
</feature>
<accession>A0A7K1XX76</accession>
<name>A0A7K1XX76_9SPHI</name>
<gene>
    <name evidence="2" type="ORF">GS398_08900</name>
</gene>
<dbReference type="AlphaFoldDB" id="A0A7K1XX76"/>
<keyword evidence="3" id="KW-1185">Reference proteome</keyword>
<sequence>MKKNMKTFIKIAVLAAAIGWGNDSFAQKKDTLKLDPDSKIKKAAKAVGNKTAETAVKGTSKVTDKTYKDKVGPGGQTIYIDKHAKYYYVNKKGGKVYVTAAQLKNKP</sequence>
<comment type="caution">
    <text evidence="2">The sequence shown here is derived from an EMBL/GenBank/DDBJ whole genome shotgun (WGS) entry which is preliminary data.</text>
</comment>
<evidence type="ECO:0000256" key="1">
    <source>
        <dbReference type="SAM" id="SignalP"/>
    </source>
</evidence>
<evidence type="ECO:0008006" key="4">
    <source>
        <dbReference type="Google" id="ProtNLM"/>
    </source>
</evidence>
<keyword evidence="1" id="KW-0732">Signal</keyword>
<reference evidence="2 3" key="1">
    <citation type="submission" date="2019-11" db="EMBL/GenBank/DDBJ databases">
        <title>Pedobacter sp. HMF7056 Genome sequencing and assembly.</title>
        <authorList>
            <person name="Kang H."/>
            <person name="Kim H."/>
            <person name="Joh K."/>
        </authorList>
    </citation>
    <scope>NUCLEOTIDE SEQUENCE [LARGE SCALE GENOMIC DNA]</scope>
    <source>
        <strain evidence="2 3">HMF7056</strain>
    </source>
</reference>
<dbReference type="EMBL" id="WVHS01000002">
    <property type="protein sequence ID" value="MXV15418.1"/>
    <property type="molecule type" value="Genomic_DNA"/>
</dbReference>
<evidence type="ECO:0000313" key="2">
    <source>
        <dbReference type="EMBL" id="MXV15418.1"/>
    </source>
</evidence>
<evidence type="ECO:0000313" key="3">
    <source>
        <dbReference type="Proteomes" id="UP000451233"/>
    </source>
</evidence>
<proteinExistence type="predicted"/>
<dbReference type="Proteomes" id="UP000451233">
    <property type="component" value="Unassembled WGS sequence"/>
</dbReference>